<gene>
    <name evidence="1" type="ORF">FHG71_19155</name>
</gene>
<protein>
    <recommendedName>
        <fullName evidence="3">DUF4267 domain-containing protein</fullName>
    </recommendedName>
</protein>
<organism evidence="1 2">
    <name type="scientific">Rubellimicrobium roseum</name>
    <dbReference type="NCBI Taxonomy" id="687525"/>
    <lineage>
        <taxon>Bacteria</taxon>
        <taxon>Pseudomonadati</taxon>
        <taxon>Pseudomonadota</taxon>
        <taxon>Alphaproteobacteria</taxon>
        <taxon>Rhodobacterales</taxon>
        <taxon>Roseobacteraceae</taxon>
        <taxon>Rubellimicrobium</taxon>
    </lineage>
</organism>
<proteinExistence type="predicted"/>
<dbReference type="Proteomes" id="UP000305709">
    <property type="component" value="Unassembled WGS sequence"/>
</dbReference>
<dbReference type="AlphaFoldDB" id="A0A5C4NB18"/>
<accession>A0A5C4NB18</accession>
<reference evidence="1 2" key="1">
    <citation type="submission" date="2019-06" db="EMBL/GenBank/DDBJ databases">
        <authorList>
            <person name="Jiang L."/>
        </authorList>
    </citation>
    <scope>NUCLEOTIDE SEQUENCE [LARGE SCALE GENOMIC DNA]</scope>
    <source>
        <strain evidence="1 2">YIM 48858</strain>
    </source>
</reference>
<comment type="caution">
    <text evidence="1">The sequence shown here is derived from an EMBL/GenBank/DDBJ whole genome shotgun (WGS) entry which is preliminary data.</text>
</comment>
<keyword evidence="2" id="KW-1185">Reference proteome</keyword>
<dbReference type="EMBL" id="VDFV01000047">
    <property type="protein sequence ID" value="TNC63751.1"/>
    <property type="molecule type" value="Genomic_DNA"/>
</dbReference>
<dbReference type="OrthoDB" id="6166765at2"/>
<evidence type="ECO:0000313" key="2">
    <source>
        <dbReference type="Proteomes" id="UP000305709"/>
    </source>
</evidence>
<name>A0A5C4NB18_9RHOB</name>
<evidence type="ECO:0008006" key="3">
    <source>
        <dbReference type="Google" id="ProtNLM"/>
    </source>
</evidence>
<sequence length="129" mass="13391">MTTRPMPRTDHDHPATLMARGLGWFSIALGAAELLAPGSIRRSAAVPVSDPIVQTYGAREIATGVALLAAEKPVRLVWGRVAGDLLDIATLLPGLNRNNPGRDATVAALGFVLAATATDLAVAMQGDRA</sequence>
<evidence type="ECO:0000313" key="1">
    <source>
        <dbReference type="EMBL" id="TNC63751.1"/>
    </source>
</evidence>
<dbReference type="RefSeq" id="WP_139083305.1">
    <property type="nucleotide sequence ID" value="NZ_VDFV01000047.1"/>
</dbReference>